<dbReference type="InterPro" id="IPR005061">
    <property type="entry name" value="Ist1"/>
</dbReference>
<dbReference type="InterPro" id="IPR042277">
    <property type="entry name" value="IST1-like"/>
</dbReference>
<reference evidence="3" key="1">
    <citation type="journal article" date="2023" name="Plant J.">
        <title>The genome of the king protea, Protea cynaroides.</title>
        <authorList>
            <person name="Chang J."/>
            <person name="Duong T.A."/>
            <person name="Schoeman C."/>
            <person name="Ma X."/>
            <person name="Roodt D."/>
            <person name="Barker N."/>
            <person name="Li Z."/>
            <person name="Van de Peer Y."/>
            <person name="Mizrachi E."/>
        </authorList>
    </citation>
    <scope>NUCLEOTIDE SEQUENCE</scope>
    <source>
        <tissue evidence="3">Young leaves</tissue>
    </source>
</reference>
<dbReference type="PANTHER" id="PTHR12161">
    <property type="entry name" value="IST1 FAMILY MEMBER"/>
    <property type="match status" value="1"/>
</dbReference>
<organism evidence="3 4">
    <name type="scientific">Protea cynaroides</name>
    <dbReference type="NCBI Taxonomy" id="273540"/>
    <lineage>
        <taxon>Eukaryota</taxon>
        <taxon>Viridiplantae</taxon>
        <taxon>Streptophyta</taxon>
        <taxon>Embryophyta</taxon>
        <taxon>Tracheophyta</taxon>
        <taxon>Spermatophyta</taxon>
        <taxon>Magnoliopsida</taxon>
        <taxon>Proteales</taxon>
        <taxon>Proteaceae</taxon>
        <taxon>Protea</taxon>
    </lineage>
</organism>
<dbReference type="Gene3D" id="1.20.1260.60">
    <property type="entry name" value="Vacuolar protein sorting-associated protein Ist1"/>
    <property type="match status" value="1"/>
</dbReference>
<gene>
    <name evidence="3" type="ORF">NE237_025717</name>
</gene>
<feature type="region of interest" description="Disordered" evidence="2">
    <location>
        <begin position="180"/>
        <end position="253"/>
    </location>
</feature>
<evidence type="ECO:0008006" key="5">
    <source>
        <dbReference type="Google" id="ProtNLM"/>
    </source>
</evidence>
<dbReference type="AlphaFoldDB" id="A0A9Q0K0G6"/>
<keyword evidence="4" id="KW-1185">Reference proteome</keyword>
<proteinExistence type="inferred from homology"/>
<dbReference type="FunFam" id="1.20.1260.60:FF:000002">
    <property type="entry name" value="Vacuolar protein sorting-associated protein IST1"/>
    <property type="match status" value="1"/>
</dbReference>
<dbReference type="PANTHER" id="PTHR12161:SF14">
    <property type="entry name" value="REGULATOR OF VPS4 ACTIVITY IN THE MVB PATHWAY PROTEIN"/>
    <property type="match status" value="1"/>
</dbReference>
<dbReference type="GO" id="GO:0015031">
    <property type="term" value="P:protein transport"/>
    <property type="evidence" value="ECO:0007669"/>
    <property type="project" value="InterPro"/>
</dbReference>
<feature type="compositionally biased region" description="Polar residues" evidence="2">
    <location>
        <begin position="193"/>
        <end position="210"/>
    </location>
</feature>
<dbReference type="Proteomes" id="UP001141806">
    <property type="component" value="Unassembled WGS sequence"/>
</dbReference>
<accession>A0A9Q0K0G6</accession>
<feature type="region of interest" description="Disordered" evidence="2">
    <location>
        <begin position="348"/>
        <end position="370"/>
    </location>
</feature>
<feature type="compositionally biased region" description="Polar residues" evidence="2">
    <location>
        <begin position="348"/>
        <end position="364"/>
    </location>
</feature>
<dbReference type="OrthoDB" id="29853at2759"/>
<dbReference type="EMBL" id="JAMYWD010000010">
    <property type="protein sequence ID" value="KAJ4958606.1"/>
    <property type="molecule type" value="Genomic_DNA"/>
</dbReference>
<dbReference type="Pfam" id="PF03398">
    <property type="entry name" value="Ist1"/>
    <property type="match status" value="1"/>
</dbReference>
<feature type="compositionally biased region" description="Basic residues" evidence="2">
    <location>
        <begin position="420"/>
        <end position="429"/>
    </location>
</feature>
<comment type="caution">
    <text evidence="3">The sequence shown here is derived from an EMBL/GenBank/DDBJ whole genome shotgun (WGS) entry which is preliminary data.</text>
</comment>
<feature type="region of interest" description="Disordered" evidence="2">
    <location>
        <begin position="396"/>
        <end position="545"/>
    </location>
</feature>
<feature type="compositionally biased region" description="Polar residues" evidence="2">
    <location>
        <begin position="476"/>
        <end position="488"/>
    </location>
</feature>
<feature type="compositionally biased region" description="Basic and acidic residues" evidence="2">
    <location>
        <begin position="402"/>
        <end position="419"/>
    </location>
</feature>
<evidence type="ECO:0000256" key="2">
    <source>
        <dbReference type="SAM" id="MobiDB-lite"/>
    </source>
</evidence>
<feature type="compositionally biased region" description="Basic and acidic residues" evidence="2">
    <location>
        <begin position="213"/>
        <end position="253"/>
    </location>
</feature>
<evidence type="ECO:0000256" key="1">
    <source>
        <dbReference type="ARBA" id="ARBA00005536"/>
    </source>
</evidence>
<evidence type="ECO:0000313" key="4">
    <source>
        <dbReference type="Proteomes" id="UP001141806"/>
    </source>
</evidence>
<evidence type="ECO:0000313" key="3">
    <source>
        <dbReference type="EMBL" id="KAJ4958606.1"/>
    </source>
</evidence>
<sequence length="560" mass="63669">MLDGLFGRGFTTKCKSSIKLIKARIDLIRRKRNATQKFLKKDIADLLANGLDTNAYGRAEGLLVELNLSSCYDLVEQFCDCILKEISVMQKQRECPEECGEAVQSLKFAAARFADLPELRDLRQLFAERYGNSLESFLNQEFSEKMAAKSHTRENKLQLMRDLAKEFSIKWDSKAFEQKLSNPPAYEQDRYNKQGSFHDSNKGDQLQNGMDDSFPKKDIQDVSSRGRNEGIHDEYKSPTHGRREPTDDGYKLQNERCNNEEDTLPENYKGNIPSHARVEVTPSFTRRQQVKTDAVNGPVADNNLNSPKNHLHSINKVIKEKTEPLRPFCDNIVPPPYVISRGSKYITNSEAQETSSNKNESSSDPPYRNREIMRNRLDRMEKRLNHVDYGDHLVEPAQVNGHGDEKDHHLDDLVGDAKPRPRSVRRHLKPPPGHDRNNSKEDEEDRMMDKLLLHYSKKKSTYEPSKVSNGLKAPSTHETAANNLQSPRQRSRDVAHNRGLSDPPARTVSLPPEPTTPTQGLTGHARAKSFQPDEQAGHVHPKLPDYDDLAARIAALRGHK</sequence>
<name>A0A9Q0K0G6_9MAGN</name>
<comment type="similarity">
    <text evidence="1">Belongs to the IST1 family.</text>
</comment>
<protein>
    <recommendedName>
        <fullName evidence="5">IST1 homolog</fullName>
    </recommendedName>
</protein>